<dbReference type="InterPro" id="IPR050900">
    <property type="entry name" value="Transposase_IS3/IS150/IS904"/>
</dbReference>
<dbReference type="InterPro" id="IPR012337">
    <property type="entry name" value="RNaseH-like_sf"/>
</dbReference>
<dbReference type="PROSITE" id="PS50994">
    <property type="entry name" value="INTEGRASE"/>
    <property type="match status" value="1"/>
</dbReference>
<protein>
    <recommendedName>
        <fullName evidence="1">Integrase catalytic domain-containing protein</fullName>
    </recommendedName>
</protein>
<evidence type="ECO:0000259" key="1">
    <source>
        <dbReference type="PROSITE" id="PS50994"/>
    </source>
</evidence>
<reference evidence="2 3" key="1">
    <citation type="submission" date="2015-12" db="EMBL/GenBank/DDBJ databases">
        <title>Draft genome sequence of the thermoanaerobe Thermotalea metallivorans, an isolate from the runoff channel of the Great Artesian Basin, Australia.</title>
        <authorList>
            <person name="Patel B.K."/>
        </authorList>
    </citation>
    <scope>NUCLEOTIDE SEQUENCE [LARGE SCALE GENOMIC DNA]</scope>
    <source>
        <strain evidence="2 3">B2-1</strain>
    </source>
</reference>
<evidence type="ECO:0000313" key="3">
    <source>
        <dbReference type="Proteomes" id="UP000070456"/>
    </source>
</evidence>
<gene>
    <name evidence="2" type="ORF">AN619_23210</name>
</gene>
<dbReference type="EMBL" id="LOEE01000052">
    <property type="protein sequence ID" value="KXG74500.1"/>
    <property type="molecule type" value="Genomic_DNA"/>
</dbReference>
<sequence>MIKNNSHKYSVSALCRVLQVSRSTYYYFKNKIIGETLETFNIKRSLSMKGCPYDNAVAEATFKVIKTEFVKRHVFGSLDELQLELWDYVNWFNNHRIHSSLGYLTPCEHKLNHLKKVV</sequence>
<dbReference type="GO" id="GO:0003676">
    <property type="term" value="F:nucleic acid binding"/>
    <property type="evidence" value="ECO:0007669"/>
    <property type="project" value="InterPro"/>
</dbReference>
<organism evidence="2 3">
    <name type="scientific">Thermotalea metallivorans</name>
    <dbReference type="NCBI Taxonomy" id="520762"/>
    <lineage>
        <taxon>Bacteria</taxon>
        <taxon>Bacillati</taxon>
        <taxon>Bacillota</taxon>
        <taxon>Clostridia</taxon>
        <taxon>Peptostreptococcales</taxon>
        <taxon>Thermotaleaceae</taxon>
        <taxon>Thermotalea</taxon>
    </lineage>
</organism>
<feature type="domain" description="Integrase catalytic" evidence="1">
    <location>
        <begin position="1"/>
        <end position="114"/>
    </location>
</feature>
<comment type="caution">
    <text evidence="2">The sequence shown here is derived from an EMBL/GenBank/DDBJ whole genome shotgun (WGS) entry which is preliminary data.</text>
</comment>
<dbReference type="SUPFAM" id="SSF53098">
    <property type="entry name" value="Ribonuclease H-like"/>
    <property type="match status" value="1"/>
</dbReference>
<name>A0A140L1S5_9FIRM</name>
<dbReference type="PANTHER" id="PTHR46889:SF4">
    <property type="entry name" value="TRANSPOSASE INSO FOR INSERTION SEQUENCE ELEMENT IS911B-RELATED"/>
    <property type="match status" value="1"/>
</dbReference>
<dbReference type="InterPro" id="IPR001584">
    <property type="entry name" value="Integrase_cat-core"/>
</dbReference>
<dbReference type="PATRIC" id="fig|520762.4.peg.2556"/>
<accession>A0A140L1S5</accession>
<keyword evidence="3" id="KW-1185">Reference proteome</keyword>
<dbReference type="GO" id="GO:0015074">
    <property type="term" value="P:DNA integration"/>
    <property type="evidence" value="ECO:0007669"/>
    <property type="project" value="InterPro"/>
</dbReference>
<dbReference type="STRING" id="520762.AN619_23210"/>
<dbReference type="InterPro" id="IPR036397">
    <property type="entry name" value="RNaseH_sf"/>
</dbReference>
<dbReference type="Pfam" id="PF13333">
    <property type="entry name" value="rve_2"/>
    <property type="match status" value="1"/>
</dbReference>
<dbReference type="Gene3D" id="3.30.420.10">
    <property type="entry name" value="Ribonuclease H-like superfamily/Ribonuclease H"/>
    <property type="match status" value="1"/>
</dbReference>
<proteinExistence type="predicted"/>
<evidence type="ECO:0000313" key="2">
    <source>
        <dbReference type="EMBL" id="KXG74500.1"/>
    </source>
</evidence>
<dbReference type="PANTHER" id="PTHR46889">
    <property type="entry name" value="TRANSPOSASE INSF FOR INSERTION SEQUENCE IS3B-RELATED"/>
    <property type="match status" value="1"/>
</dbReference>
<dbReference type="AlphaFoldDB" id="A0A140L1S5"/>
<dbReference type="Proteomes" id="UP000070456">
    <property type="component" value="Unassembled WGS sequence"/>
</dbReference>